<accession>U5DN93</accession>
<evidence type="ECO:0000313" key="3">
    <source>
        <dbReference type="Proteomes" id="UP000016960"/>
    </source>
</evidence>
<organism evidence="2 3">
    <name type="scientific">Rubidibacter lacunae KORDI 51-2</name>
    <dbReference type="NCBI Taxonomy" id="582515"/>
    <lineage>
        <taxon>Bacteria</taxon>
        <taxon>Bacillati</taxon>
        <taxon>Cyanobacteriota</taxon>
        <taxon>Cyanophyceae</taxon>
        <taxon>Oscillatoriophycideae</taxon>
        <taxon>Chroococcales</taxon>
        <taxon>Aphanothecaceae</taxon>
        <taxon>Rubidibacter</taxon>
    </lineage>
</organism>
<keyword evidence="3" id="KW-1185">Reference proteome</keyword>
<evidence type="ECO:0008006" key="4">
    <source>
        <dbReference type="Google" id="ProtNLM"/>
    </source>
</evidence>
<name>U5DN93_9CHRO</name>
<dbReference type="InParanoid" id="U5DN93"/>
<dbReference type="AlphaFoldDB" id="U5DN93"/>
<comment type="caution">
    <text evidence="2">The sequence shown here is derived from an EMBL/GenBank/DDBJ whole genome shotgun (WGS) entry which is preliminary data.</text>
</comment>
<dbReference type="OrthoDB" id="495409at2"/>
<evidence type="ECO:0000313" key="2">
    <source>
        <dbReference type="EMBL" id="ERN43121.1"/>
    </source>
</evidence>
<feature type="region of interest" description="Disordered" evidence="1">
    <location>
        <begin position="62"/>
        <end position="131"/>
    </location>
</feature>
<dbReference type="STRING" id="582515.KR51_00000100"/>
<dbReference type="Proteomes" id="UP000016960">
    <property type="component" value="Unassembled WGS sequence"/>
</dbReference>
<protein>
    <recommendedName>
        <fullName evidence="4">Polyhydroxyalkanoate synthesis regulator phasin</fullName>
    </recommendedName>
</protein>
<dbReference type="eggNOG" id="COG3937">
    <property type="taxonomic scope" value="Bacteria"/>
</dbReference>
<dbReference type="RefSeq" id="WP_022603654.1">
    <property type="nucleotide sequence ID" value="NZ_ASSJ01000001.1"/>
</dbReference>
<dbReference type="EMBL" id="ASSJ01000001">
    <property type="protein sequence ID" value="ERN43121.1"/>
    <property type="molecule type" value="Genomic_DNA"/>
</dbReference>
<gene>
    <name evidence="2" type="ORF">KR51_00000100</name>
</gene>
<reference evidence="2 3" key="1">
    <citation type="submission" date="2013-05" db="EMBL/GenBank/DDBJ databases">
        <title>Draft genome sequence of Rubidibacter lacunae KORDI 51-2.</title>
        <authorList>
            <person name="Choi D.H."/>
            <person name="Noh J.H."/>
            <person name="Kwon K.-K."/>
            <person name="Lee J.-H."/>
            <person name="Ryu J.-Y."/>
        </authorList>
    </citation>
    <scope>NUCLEOTIDE SEQUENCE [LARGE SCALE GENOMIC DNA]</scope>
    <source>
        <strain evidence="2 3">KORDI 51-2</strain>
    </source>
</reference>
<feature type="compositionally biased region" description="Basic and acidic residues" evidence="1">
    <location>
        <begin position="80"/>
        <end position="94"/>
    </location>
</feature>
<dbReference type="PATRIC" id="fig|582515.4.peg.12"/>
<sequence length="149" mass="16622">MGQNRFGDFVQKAFYLGVGIADFAQEKASETLQDLRGRGQQLADEMVRRGEMSSEEARRFVDDLVREAQQRQPGKSTDAAADKPTGRPEPRQIEIEILEDEELPASAVGDSSNTAGGENLAADDEDSERLDSLRQQVDALREELRRLQQ</sequence>
<proteinExistence type="predicted"/>
<evidence type="ECO:0000256" key="1">
    <source>
        <dbReference type="SAM" id="MobiDB-lite"/>
    </source>
</evidence>